<evidence type="ECO:0000256" key="1">
    <source>
        <dbReference type="ARBA" id="ARBA00004651"/>
    </source>
</evidence>
<dbReference type="eggNOG" id="COG4591">
    <property type="taxonomic scope" value="Bacteria"/>
</dbReference>
<dbReference type="PANTHER" id="PTHR30489">
    <property type="entry name" value="LIPOPROTEIN-RELEASING SYSTEM TRANSMEMBRANE PROTEIN LOLE"/>
    <property type="match status" value="1"/>
</dbReference>
<sequence precursor="true">MNTALFIARRYFFAKKKRNFINLLTFMSMIGVAIGTAALIIVLSVFNGLEDLTRKLHTAYNAELKISAREGKSFILNDSLKQTIKSVEGIQTITEVIEDNALIQYKGTRMAVHLKGVSDNFAEQYQLKDKIIDGNFKIKEGNLDFALLGYGVYKMLSVAMNDEITPLQVWYPKKGVKNISPTNPLNAFNQKAIMTGGVLFIEQQFDQNHVIVPLSFAQKLTDYDKNRTSLEIKVKKGFSIKKVQRQLKRELEDKSVLLVKNAKIETDGKFKGRFLVENAEEQQASILRAFKIERFFAYIAFSFVLALASFNIFFSLAMLAVEKRYDISLLFSIGASKSMVRRLFYFEGSIIALIGAIVGIVLSVSMILAQQQWGFVPLGNGNSIVESYPVELEYLDVLWVCITVVVVTILASFVPARNASRTSITANLLK</sequence>
<evidence type="ECO:0000259" key="8">
    <source>
        <dbReference type="Pfam" id="PF02687"/>
    </source>
</evidence>
<feature type="domain" description="MacB-like periplasmic core" evidence="9">
    <location>
        <begin position="25"/>
        <end position="249"/>
    </location>
</feature>
<feature type="transmembrane region" description="Helical" evidence="7">
    <location>
        <begin position="295"/>
        <end position="321"/>
    </location>
</feature>
<dbReference type="InterPro" id="IPR051447">
    <property type="entry name" value="Lipoprotein-release_system"/>
</dbReference>
<dbReference type="Proteomes" id="UP000006054">
    <property type="component" value="Chromosome"/>
</dbReference>
<dbReference type="HOGENOM" id="CLU_000604_8_1_10"/>
<gene>
    <name evidence="10" type="ordered locus">Fleli_0096</name>
</gene>
<evidence type="ECO:0000256" key="3">
    <source>
        <dbReference type="ARBA" id="ARBA00022475"/>
    </source>
</evidence>
<feature type="transmembrane region" description="Helical" evidence="7">
    <location>
        <begin position="397"/>
        <end position="416"/>
    </location>
</feature>
<feature type="domain" description="ABC3 transporter permease C-terminal" evidence="8">
    <location>
        <begin position="299"/>
        <end position="423"/>
    </location>
</feature>
<evidence type="ECO:0000256" key="2">
    <source>
        <dbReference type="ARBA" id="ARBA00005236"/>
    </source>
</evidence>
<accession>I4AF66</accession>
<dbReference type="KEGG" id="fli:Fleli_0096"/>
<comment type="similarity">
    <text evidence="2">Belongs to the ABC-4 integral membrane protein family. LolC/E subfamily.</text>
</comment>
<dbReference type="OrthoDB" id="1522724at2"/>
<evidence type="ECO:0000313" key="11">
    <source>
        <dbReference type="Proteomes" id="UP000006054"/>
    </source>
</evidence>
<dbReference type="AlphaFoldDB" id="I4AF66"/>
<organism evidence="10 11">
    <name type="scientific">Bernardetia litoralis (strain ATCC 23117 / DSM 6794 / NBRC 15988 / NCIMB 1366 / Fx l1 / Sio-4)</name>
    <name type="common">Flexibacter litoralis</name>
    <dbReference type="NCBI Taxonomy" id="880071"/>
    <lineage>
        <taxon>Bacteria</taxon>
        <taxon>Pseudomonadati</taxon>
        <taxon>Bacteroidota</taxon>
        <taxon>Cytophagia</taxon>
        <taxon>Cytophagales</taxon>
        <taxon>Bernardetiaceae</taxon>
        <taxon>Bernardetia</taxon>
    </lineage>
</organism>
<evidence type="ECO:0000256" key="4">
    <source>
        <dbReference type="ARBA" id="ARBA00022692"/>
    </source>
</evidence>
<feature type="transmembrane region" description="Helical" evidence="7">
    <location>
        <begin position="342"/>
        <end position="368"/>
    </location>
</feature>
<reference evidence="11" key="1">
    <citation type="submission" date="2012-06" db="EMBL/GenBank/DDBJ databases">
        <title>The complete genome of Flexibacter litoralis DSM 6794.</title>
        <authorList>
            <person name="Lucas S."/>
            <person name="Copeland A."/>
            <person name="Lapidus A."/>
            <person name="Glavina del Rio T."/>
            <person name="Dalin E."/>
            <person name="Tice H."/>
            <person name="Bruce D."/>
            <person name="Goodwin L."/>
            <person name="Pitluck S."/>
            <person name="Peters L."/>
            <person name="Ovchinnikova G."/>
            <person name="Lu M."/>
            <person name="Kyrpides N."/>
            <person name="Mavromatis K."/>
            <person name="Ivanova N."/>
            <person name="Brettin T."/>
            <person name="Detter J.C."/>
            <person name="Han C."/>
            <person name="Larimer F."/>
            <person name="Land M."/>
            <person name="Hauser L."/>
            <person name="Markowitz V."/>
            <person name="Cheng J.-F."/>
            <person name="Hugenholtz P."/>
            <person name="Woyke T."/>
            <person name="Wu D."/>
            <person name="Spring S."/>
            <person name="Lang E."/>
            <person name="Kopitz M."/>
            <person name="Brambilla E."/>
            <person name="Klenk H.-P."/>
            <person name="Eisen J.A."/>
        </authorList>
    </citation>
    <scope>NUCLEOTIDE SEQUENCE [LARGE SCALE GENOMIC DNA]</scope>
    <source>
        <strain evidence="11">ATCC 23117 / DSM 6794 / NBRC 15988 / NCIMB 1366 / Sio-4</strain>
    </source>
</reference>
<proteinExistence type="inferred from homology"/>
<dbReference type="Pfam" id="PF12704">
    <property type="entry name" value="MacB_PCD"/>
    <property type="match status" value="1"/>
</dbReference>
<comment type="subcellular location">
    <subcellularLocation>
        <location evidence="1">Cell membrane</location>
        <topology evidence="1">Multi-pass membrane protein</topology>
    </subcellularLocation>
</comment>
<dbReference type="GO" id="GO:0098797">
    <property type="term" value="C:plasma membrane protein complex"/>
    <property type="evidence" value="ECO:0007669"/>
    <property type="project" value="TreeGrafter"/>
</dbReference>
<keyword evidence="10" id="KW-0449">Lipoprotein</keyword>
<evidence type="ECO:0000259" key="9">
    <source>
        <dbReference type="Pfam" id="PF12704"/>
    </source>
</evidence>
<evidence type="ECO:0000256" key="7">
    <source>
        <dbReference type="SAM" id="Phobius"/>
    </source>
</evidence>
<dbReference type="RefSeq" id="WP_014796069.1">
    <property type="nucleotide sequence ID" value="NC_018018.1"/>
</dbReference>
<dbReference type="GO" id="GO:0044874">
    <property type="term" value="P:lipoprotein localization to outer membrane"/>
    <property type="evidence" value="ECO:0007669"/>
    <property type="project" value="TreeGrafter"/>
</dbReference>
<dbReference type="STRING" id="880071.Fleli_0096"/>
<dbReference type="EMBL" id="CP003345">
    <property type="protein sequence ID" value="AFM02601.1"/>
    <property type="molecule type" value="Genomic_DNA"/>
</dbReference>
<keyword evidence="11" id="KW-1185">Reference proteome</keyword>
<dbReference type="InterPro" id="IPR025857">
    <property type="entry name" value="MacB_PCD"/>
</dbReference>
<keyword evidence="6 7" id="KW-0472">Membrane</keyword>
<keyword evidence="5 7" id="KW-1133">Transmembrane helix</keyword>
<dbReference type="InterPro" id="IPR003838">
    <property type="entry name" value="ABC3_permease_C"/>
</dbReference>
<feature type="transmembrane region" description="Helical" evidence="7">
    <location>
        <begin position="20"/>
        <end position="46"/>
    </location>
</feature>
<keyword evidence="4 7" id="KW-0812">Transmembrane</keyword>
<dbReference type="PANTHER" id="PTHR30489:SF0">
    <property type="entry name" value="LIPOPROTEIN-RELEASING SYSTEM TRANSMEMBRANE PROTEIN LOLE"/>
    <property type="match status" value="1"/>
</dbReference>
<name>I4AF66_BERLS</name>
<evidence type="ECO:0000256" key="5">
    <source>
        <dbReference type="ARBA" id="ARBA00022989"/>
    </source>
</evidence>
<dbReference type="Pfam" id="PF02687">
    <property type="entry name" value="FtsX"/>
    <property type="match status" value="1"/>
</dbReference>
<protein>
    <submittedName>
        <fullName evidence="10">ABC-type transport system, involved in lipoprotein release, permease component</fullName>
    </submittedName>
</protein>
<evidence type="ECO:0000313" key="10">
    <source>
        <dbReference type="EMBL" id="AFM02601.1"/>
    </source>
</evidence>
<keyword evidence="3" id="KW-1003">Cell membrane</keyword>
<evidence type="ECO:0000256" key="6">
    <source>
        <dbReference type="ARBA" id="ARBA00023136"/>
    </source>
</evidence>